<evidence type="ECO:0000313" key="2">
    <source>
        <dbReference type="EMBL" id="CAA9338142.1"/>
    </source>
</evidence>
<sequence>ERPGAPARRGAGGRRSPATAPGQPAAAGDHRAPPLPPGAVRSGCHGPRHRRGDGPALRRGRRQRLQRRGRAARGHRRRPGSRGREGAVRRRDRRLRPGRRRAGAADTGHGSGGALLDAPERPRPVGAGPGLAQERLVQPDAGSAGGRGHDRRHRHRQLHGSGPDARRRRDLARHAGGGEGLRQALPHQLHRLARRRAGHRGLRQHRGPDARRSLTALRRPGRRL</sequence>
<proteinExistence type="predicted"/>
<organism evidence="2">
    <name type="scientific">uncultured Frankineae bacterium</name>
    <dbReference type="NCBI Taxonomy" id="437475"/>
    <lineage>
        <taxon>Bacteria</taxon>
        <taxon>Bacillati</taxon>
        <taxon>Actinomycetota</taxon>
        <taxon>Actinomycetes</taxon>
        <taxon>Frankiales</taxon>
        <taxon>environmental samples</taxon>
    </lineage>
</organism>
<feature type="compositionally biased region" description="Basic residues" evidence="1">
    <location>
        <begin position="90"/>
        <end position="102"/>
    </location>
</feature>
<feature type="compositionally biased region" description="Basic residues" evidence="1">
    <location>
        <begin position="149"/>
        <end position="158"/>
    </location>
</feature>
<dbReference type="EMBL" id="CADCUB010000107">
    <property type="protein sequence ID" value="CAA9338142.1"/>
    <property type="molecule type" value="Genomic_DNA"/>
</dbReference>
<evidence type="ECO:0000256" key="1">
    <source>
        <dbReference type="SAM" id="MobiDB-lite"/>
    </source>
</evidence>
<reference evidence="2" key="1">
    <citation type="submission" date="2020-02" db="EMBL/GenBank/DDBJ databases">
        <authorList>
            <person name="Meier V. D."/>
        </authorList>
    </citation>
    <scope>NUCLEOTIDE SEQUENCE</scope>
    <source>
        <strain evidence="2">AVDCRST_MAG07</strain>
    </source>
</reference>
<feature type="non-terminal residue" evidence="2">
    <location>
        <position position="224"/>
    </location>
</feature>
<feature type="compositionally biased region" description="Low complexity" evidence="1">
    <location>
        <begin position="1"/>
        <end position="27"/>
    </location>
</feature>
<feature type="non-terminal residue" evidence="2">
    <location>
        <position position="1"/>
    </location>
</feature>
<dbReference type="AlphaFoldDB" id="A0A6J4LP61"/>
<name>A0A6J4LP61_9ACTN</name>
<feature type="compositionally biased region" description="Basic residues" evidence="1">
    <location>
        <begin position="188"/>
        <end position="205"/>
    </location>
</feature>
<feature type="compositionally biased region" description="Basic residues" evidence="1">
    <location>
        <begin position="58"/>
        <end position="81"/>
    </location>
</feature>
<accession>A0A6J4LP61</accession>
<gene>
    <name evidence="2" type="ORF">AVDCRST_MAG07-2164</name>
</gene>
<feature type="region of interest" description="Disordered" evidence="1">
    <location>
        <begin position="1"/>
        <end position="224"/>
    </location>
</feature>
<protein>
    <submittedName>
        <fullName evidence="2">Uncharacterized protein</fullName>
    </submittedName>
</protein>